<dbReference type="SUPFAM" id="SSF103190">
    <property type="entry name" value="Sensory domain-like"/>
    <property type="match status" value="1"/>
</dbReference>
<accession>A0A0S7YGP1</accession>
<keyword evidence="5 6" id="KW-0472">Membrane</keyword>
<evidence type="ECO:0000256" key="5">
    <source>
        <dbReference type="ARBA" id="ARBA00023136"/>
    </source>
</evidence>
<dbReference type="EMBL" id="LJNI01000021">
    <property type="protein sequence ID" value="KPJ73950.1"/>
    <property type="molecule type" value="Genomic_DNA"/>
</dbReference>
<sequence>MGCGNPLQRDYYKGLWLKNIIITLMLFLLPFIILFYIVNFEISRHVEDQVKQGLSYSVDVNARSIKSFLDERKADLLSIAKLDITTVAEVNSVTAFFERFMTEKPWFDFIAVADPKGDIIFSTNHLKTNLYDRHYFKKSIQGDFYNSGIFYSDFLDTVAMIISSPLYNRYDRVIGVILASISLKTFYDLILDLRIGKTSEVFLVDEEGVFLSPSRLGGKVLQEYGHYKEKPNPHSGQDSVLTHLDYRGEKVLCAYKKFDRLNWYLVSEMDVNEALAPAITLKRIMFY</sequence>
<evidence type="ECO:0000313" key="9">
    <source>
        <dbReference type="Proteomes" id="UP000051012"/>
    </source>
</evidence>
<dbReference type="InterPro" id="IPR029151">
    <property type="entry name" value="Sensor-like_sf"/>
</dbReference>
<dbReference type="Gene3D" id="3.30.450.20">
    <property type="entry name" value="PAS domain"/>
    <property type="match status" value="1"/>
</dbReference>
<feature type="non-terminal residue" evidence="8">
    <location>
        <position position="287"/>
    </location>
</feature>
<dbReference type="CDD" id="cd12912">
    <property type="entry name" value="PDC2_MCP_like"/>
    <property type="match status" value="1"/>
</dbReference>
<feature type="domain" description="Cache" evidence="7">
    <location>
        <begin position="45"/>
        <end position="268"/>
    </location>
</feature>
<reference evidence="8 9" key="1">
    <citation type="journal article" date="2015" name="Microbiome">
        <title>Genomic resolution of linkages in carbon, nitrogen, and sulfur cycling among widespread estuary sediment bacteria.</title>
        <authorList>
            <person name="Baker B.J."/>
            <person name="Lazar C.S."/>
            <person name="Teske A.P."/>
            <person name="Dick G.J."/>
        </authorList>
    </citation>
    <scope>NUCLEOTIDE SEQUENCE [LARGE SCALE GENOMIC DNA]</scope>
    <source>
        <strain evidence="8">DG_78</strain>
    </source>
</reference>
<evidence type="ECO:0000259" key="7">
    <source>
        <dbReference type="Pfam" id="PF02743"/>
    </source>
</evidence>
<protein>
    <recommendedName>
        <fullName evidence="7">Cache domain-containing protein</fullName>
    </recommendedName>
</protein>
<proteinExistence type="predicted"/>
<evidence type="ECO:0000256" key="4">
    <source>
        <dbReference type="ARBA" id="ARBA00022989"/>
    </source>
</evidence>
<gene>
    <name evidence="8" type="ORF">AMJ52_02490</name>
</gene>
<evidence type="ECO:0000256" key="2">
    <source>
        <dbReference type="ARBA" id="ARBA00022475"/>
    </source>
</evidence>
<dbReference type="Pfam" id="PF02743">
    <property type="entry name" value="dCache_1"/>
    <property type="match status" value="1"/>
</dbReference>
<feature type="transmembrane region" description="Helical" evidence="6">
    <location>
        <begin position="20"/>
        <end position="38"/>
    </location>
</feature>
<organism evidence="8 9">
    <name type="scientific">candidate division TA06 bacterium DG_78</name>
    <dbReference type="NCBI Taxonomy" id="1703772"/>
    <lineage>
        <taxon>Bacteria</taxon>
        <taxon>Bacteria division TA06</taxon>
    </lineage>
</organism>
<comment type="caution">
    <text evidence="8">The sequence shown here is derived from an EMBL/GenBank/DDBJ whole genome shotgun (WGS) entry which is preliminary data.</text>
</comment>
<name>A0A0S7YGP1_UNCT6</name>
<evidence type="ECO:0000313" key="8">
    <source>
        <dbReference type="EMBL" id="KPJ73950.1"/>
    </source>
</evidence>
<keyword evidence="4 6" id="KW-1133">Transmembrane helix</keyword>
<evidence type="ECO:0000256" key="3">
    <source>
        <dbReference type="ARBA" id="ARBA00022692"/>
    </source>
</evidence>
<dbReference type="AlphaFoldDB" id="A0A0S7YGP1"/>
<keyword evidence="3 6" id="KW-0812">Transmembrane</keyword>
<keyword evidence="2" id="KW-1003">Cell membrane</keyword>
<dbReference type="Proteomes" id="UP000051012">
    <property type="component" value="Unassembled WGS sequence"/>
</dbReference>
<dbReference type="CDD" id="cd12914">
    <property type="entry name" value="PDC1_DGC_like"/>
    <property type="match status" value="1"/>
</dbReference>
<evidence type="ECO:0000256" key="6">
    <source>
        <dbReference type="SAM" id="Phobius"/>
    </source>
</evidence>
<dbReference type="GO" id="GO:0005886">
    <property type="term" value="C:plasma membrane"/>
    <property type="evidence" value="ECO:0007669"/>
    <property type="project" value="UniProtKB-SubCell"/>
</dbReference>
<evidence type="ECO:0000256" key="1">
    <source>
        <dbReference type="ARBA" id="ARBA00004651"/>
    </source>
</evidence>
<dbReference type="InterPro" id="IPR033479">
    <property type="entry name" value="dCache_1"/>
</dbReference>
<comment type="subcellular location">
    <subcellularLocation>
        <location evidence="1">Cell membrane</location>
        <topology evidence="1">Multi-pass membrane protein</topology>
    </subcellularLocation>
</comment>